<organism evidence="4 5">
    <name type="scientific">Vitis vinifera</name>
    <name type="common">Grape</name>
    <dbReference type="NCBI Taxonomy" id="29760"/>
    <lineage>
        <taxon>Eukaryota</taxon>
        <taxon>Viridiplantae</taxon>
        <taxon>Streptophyta</taxon>
        <taxon>Embryophyta</taxon>
        <taxon>Tracheophyta</taxon>
        <taxon>Spermatophyta</taxon>
        <taxon>Magnoliopsida</taxon>
        <taxon>eudicotyledons</taxon>
        <taxon>Gunneridae</taxon>
        <taxon>Pentapetalae</taxon>
        <taxon>rosids</taxon>
        <taxon>Vitales</taxon>
        <taxon>Vitaceae</taxon>
        <taxon>Viteae</taxon>
        <taxon>Vitis</taxon>
    </lineage>
</organism>
<accession>A0A438EQF0</accession>
<feature type="domain" description="SUF system FeS cluster assembly SufBD core" evidence="2">
    <location>
        <begin position="234"/>
        <end position="462"/>
    </location>
</feature>
<dbReference type="InterPro" id="IPR055346">
    <property type="entry name" value="Fe-S_cluster_assembly_SufBD"/>
</dbReference>
<dbReference type="Proteomes" id="UP000288805">
    <property type="component" value="Unassembled WGS sequence"/>
</dbReference>
<dbReference type="InterPro" id="IPR000825">
    <property type="entry name" value="SUF_FeS_clus_asmbl_SufBD_core"/>
</dbReference>
<feature type="domain" description="SUF system FeS cluster assembly SufBD N-terminal" evidence="3">
    <location>
        <begin position="76"/>
        <end position="218"/>
    </location>
</feature>
<dbReference type="Pfam" id="PF01458">
    <property type="entry name" value="SUFBD_core"/>
    <property type="match status" value="1"/>
</dbReference>
<dbReference type="SUPFAM" id="SSF101960">
    <property type="entry name" value="Stabilizer of iron transporter SufD"/>
    <property type="match status" value="1"/>
</dbReference>
<dbReference type="InterPro" id="IPR037284">
    <property type="entry name" value="SUF_FeS_clus_asmbl_SufBD_sf"/>
</dbReference>
<dbReference type="AlphaFoldDB" id="A0A438EQF0"/>
<proteinExistence type="predicted"/>
<evidence type="ECO:0000256" key="1">
    <source>
        <dbReference type="SAM" id="MobiDB-lite"/>
    </source>
</evidence>
<dbReference type="InterPro" id="IPR011542">
    <property type="entry name" value="SUF_FeS_clus_asmbl_SufD"/>
</dbReference>
<evidence type="ECO:0000259" key="2">
    <source>
        <dbReference type="Pfam" id="PF01458"/>
    </source>
</evidence>
<dbReference type="PANTHER" id="PTHR43575">
    <property type="entry name" value="PROTEIN ABCI7, CHLOROPLASTIC"/>
    <property type="match status" value="1"/>
</dbReference>
<protein>
    <submittedName>
        <fullName evidence="4">Protein ABCI7, chloroplastic</fullName>
    </submittedName>
</protein>
<dbReference type="NCBIfam" id="TIGR01981">
    <property type="entry name" value="sufD"/>
    <property type="match status" value="1"/>
</dbReference>
<dbReference type="EMBL" id="QGNW01001216">
    <property type="protein sequence ID" value="RVW49969.1"/>
    <property type="molecule type" value="Genomic_DNA"/>
</dbReference>
<evidence type="ECO:0000313" key="5">
    <source>
        <dbReference type="Proteomes" id="UP000288805"/>
    </source>
</evidence>
<name>A0A438EQF0_VITVI</name>
<dbReference type="GO" id="GO:0016226">
    <property type="term" value="P:iron-sulfur cluster assembly"/>
    <property type="evidence" value="ECO:0007669"/>
    <property type="project" value="InterPro"/>
</dbReference>
<gene>
    <name evidence="4" type="primary">ABCI7_1</name>
    <name evidence="4" type="ORF">CK203_091809</name>
</gene>
<sequence length="495" mass="53883">MRSLADFLEPATAITMAASLLSPHLLLNPKLSIQTSASKFPTPKSRSTPKIRAAFSDPFVLQIAESLEDSLSSSSTSSPPPLQKLRDASSQTVLSTPWPSRKDEPFRFTDTSLIRYSQVTPISHPPTSIAISTDTQFPNLSIVDGHIVYSLSNLSQLPTGVFVGSLSSLPSETITKKVSEFVANFEGDLFWSLNGLGTPDMAVVYVPAGCRVEMPLHIVYYSVEGGDIGSKKLPVSNPRVFVLVEEGGEIGVIEEYVGVGENKCYWANTVTEVVIGEGAKVKHSYIQSQSLSAAHIKWTSVQQGSSSSYELIEVSTGGKLSRHNVNIQQVGPDTVTELSAFHLSVGDQTQDLHSRLVLDHPRGYSRQLHKCIVAHSLGQAVFDGNIKVNRYAQRTDAGQLTRSLLLEPRATVNVKPNLQIIADDVKCSHGAAISDLEENQLFYFLARGIDLETARKALILSFGGEVIERLPYSSIRKKVETHIKALLEPTLKGSS</sequence>
<evidence type="ECO:0000259" key="3">
    <source>
        <dbReference type="Pfam" id="PF19295"/>
    </source>
</evidence>
<evidence type="ECO:0000313" key="4">
    <source>
        <dbReference type="EMBL" id="RVW49969.1"/>
    </source>
</evidence>
<dbReference type="Pfam" id="PF19295">
    <property type="entry name" value="SufBD_N"/>
    <property type="match status" value="1"/>
</dbReference>
<feature type="compositionally biased region" description="Polar residues" evidence="1">
    <location>
        <begin position="88"/>
        <end position="98"/>
    </location>
</feature>
<comment type="caution">
    <text evidence="4">The sequence shown here is derived from an EMBL/GenBank/DDBJ whole genome shotgun (WGS) entry which is preliminary data.</text>
</comment>
<dbReference type="PANTHER" id="PTHR43575:SF1">
    <property type="entry name" value="PROTEIN ABCI7, CHLOROPLASTIC"/>
    <property type="match status" value="1"/>
</dbReference>
<feature type="region of interest" description="Disordered" evidence="1">
    <location>
        <begin position="70"/>
        <end position="101"/>
    </location>
</feature>
<reference evidence="4 5" key="1">
    <citation type="journal article" date="2018" name="PLoS Genet.">
        <title>Population sequencing reveals clonal diversity and ancestral inbreeding in the grapevine cultivar Chardonnay.</title>
        <authorList>
            <person name="Roach M.J."/>
            <person name="Johnson D.L."/>
            <person name="Bohlmann J."/>
            <person name="van Vuuren H.J."/>
            <person name="Jones S.J."/>
            <person name="Pretorius I.S."/>
            <person name="Schmidt S.A."/>
            <person name="Borneman A.R."/>
        </authorList>
    </citation>
    <scope>NUCLEOTIDE SEQUENCE [LARGE SCALE GENOMIC DNA]</scope>
    <source>
        <strain evidence="5">cv. Chardonnay</strain>
        <tissue evidence="4">Leaf</tissue>
    </source>
</reference>
<dbReference type="InterPro" id="IPR045595">
    <property type="entry name" value="SufBD_N"/>
</dbReference>